<organism evidence="1 2">
    <name type="scientific">Phytoplasma australiense</name>
    <dbReference type="NCBI Taxonomy" id="59748"/>
    <lineage>
        <taxon>Bacteria</taxon>
        <taxon>Bacillati</taxon>
        <taxon>Mycoplasmatota</taxon>
        <taxon>Mollicutes</taxon>
        <taxon>Acholeplasmatales</taxon>
        <taxon>Acholeplasmataceae</taxon>
        <taxon>Candidatus Phytoplasma</taxon>
        <taxon>16SrXII (Stolbur group)</taxon>
    </lineage>
</organism>
<gene>
    <name evidence="1" type="ordered locus">PA0839</name>
</gene>
<evidence type="ECO:0000313" key="2">
    <source>
        <dbReference type="Proteomes" id="UP000008323"/>
    </source>
</evidence>
<protein>
    <submittedName>
        <fullName evidence="1">Uncharacterized protein</fullName>
    </submittedName>
</protein>
<proteinExistence type="predicted"/>
<sequence>MQNKKLEEDIKKEERKIFEENKYKKSLTNEKLVFLLFNDEIMYISALYYYPKNENKKREKNN</sequence>
<dbReference type="AlphaFoldDB" id="B1VB50"/>
<name>B1VB50_PHYAS</name>
<evidence type="ECO:0000313" key="1">
    <source>
        <dbReference type="EMBL" id="CAM12173.1"/>
    </source>
</evidence>
<dbReference type="KEGG" id="pal:PA0839"/>
<dbReference type="EMBL" id="AM422018">
    <property type="protein sequence ID" value="CAM12173.1"/>
    <property type="molecule type" value="Genomic_DNA"/>
</dbReference>
<reference evidence="1 2" key="1">
    <citation type="journal article" date="2008" name="J. Bacteriol.">
        <title>Comparative genome analysis of 'Candidatus Phytoplasma australiense' (subgroup tuf-Australia I; rp-A) and 'Ca. Phytoplasma asteris' strains OY-M and AY-WB.</title>
        <authorList>
            <person name="Tran-Nguyen L.T."/>
            <person name="Kube M."/>
            <person name="Schneider B."/>
            <person name="Reinhardt R."/>
            <person name="Gibb K.S."/>
        </authorList>
    </citation>
    <scope>NUCLEOTIDE SEQUENCE [LARGE SCALE GENOMIC DNA]</scope>
</reference>
<dbReference type="Proteomes" id="UP000008323">
    <property type="component" value="Chromosome"/>
</dbReference>
<accession>B1VB50</accession>